<feature type="domain" description="Mechanosensitive ion channel MscS C-terminal" evidence="10">
    <location>
        <begin position="292"/>
        <end position="379"/>
    </location>
</feature>
<dbReference type="InterPro" id="IPR011066">
    <property type="entry name" value="MscS_channel_C_sf"/>
</dbReference>
<evidence type="ECO:0000256" key="4">
    <source>
        <dbReference type="ARBA" id="ARBA00022692"/>
    </source>
</evidence>
<dbReference type="PANTHER" id="PTHR30460">
    <property type="entry name" value="MODERATE CONDUCTANCE MECHANOSENSITIVE CHANNEL YBIO"/>
    <property type="match status" value="1"/>
</dbReference>
<feature type="region of interest" description="Disordered" evidence="7">
    <location>
        <begin position="388"/>
        <end position="431"/>
    </location>
</feature>
<dbReference type="Gene3D" id="2.30.30.60">
    <property type="match status" value="1"/>
</dbReference>
<keyword evidence="6 8" id="KW-0472">Membrane</keyword>
<dbReference type="InterPro" id="IPR049142">
    <property type="entry name" value="MS_channel_1st"/>
</dbReference>
<dbReference type="InterPro" id="IPR011014">
    <property type="entry name" value="MscS_channel_TM-2"/>
</dbReference>
<evidence type="ECO:0000313" key="13">
    <source>
        <dbReference type="Proteomes" id="UP001597216"/>
    </source>
</evidence>
<protein>
    <submittedName>
        <fullName evidence="12">Mechanosensitive ion channel family protein</fullName>
    </submittedName>
</protein>
<sequence length="431" mass="46007">MSVTNAAGAETAAYGQPSAAEKLITLGREAWAALARLDSREVAVNLALSAVVVLAALGLIALLRRLFDRWLARFATDTPADVKDPRTPRAAGLSWLLLRLAILGGALILVAGVWGVDLSVLGGGALGALLRAIGVIILAVAAIEIAGFVVDHLVAGVAKRSRDVRRAAQVRTLGPLIRGFIQTVLVVVSTLTFLSEIGVKVGPLLASAGVVGVAIGFGAQTLVKDFLTGLFLIAEDVVSVGDNVQIAEFGGAVEAMTLRTIRLRDQNGTLHIFPYSEAQVIHNRTKTFSSYVFEVMVTYGSDIDHALRVMGDLGDEMRRDPDFGRKIIRPFEVLGVDRLDPMGVLLKARVTTHPRDQWSVGREYNRRLKLAFEREGVELAYRPVGAPAPTIPTAKLDRETPADPDVVEAPLDPKAEQKLSAPPRGGSGSRS</sequence>
<evidence type="ECO:0000313" key="12">
    <source>
        <dbReference type="EMBL" id="MFD1191160.1"/>
    </source>
</evidence>
<gene>
    <name evidence="12" type="ORF">ACFQ27_11265</name>
</gene>
<accession>A0ABW3T2E2</accession>
<feature type="transmembrane region" description="Helical" evidence="8">
    <location>
        <begin position="128"/>
        <end position="155"/>
    </location>
</feature>
<dbReference type="SUPFAM" id="SSF50182">
    <property type="entry name" value="Sm-like ribonucleoproteins"/>
    <property type="match status" value="1"/>
</dbReference>
<comment type="caution">
    <text evidence="12">The sequence shown here is derived from an EMBL/GenBank/DDBJ whole genome shotgun (WGS) entry which is preliminary data.</text>
</comment>
<feature type="transmembrane region" description="Helical" evidence="8">
    <location>
        <begin position="42"/>
        <end position="63"/>
    </location>
</feature>
<evidence type="ECO:0000256" key="5">
    <source>
        <dbReference type="ARBA" id="ARBA00022989"/>
    </source>
</evidence>
<dbReference type="SUPFAM" id="SSF82689">
    <property type="entry name" value="Mechanosensitive channel protein MscS (YggB), C-terminal domain"/>
    <property type="match status" value="1"/>
</dbReference>
<dbReference type="Pfam" id="PF21082">
    <property type="entry name" value="MS_channel_3rd"/>
    <property type="match status" value="1"/>
</dbReference>
<dbReference type="Gene3D" id="1.10.287.1260">
    <property type="match status" value="1"/>
</dbReference>
<dbReference type="EMBL" id="JBHTLQ010000022">
    <property type="protein sequence ID" value="MFD1191160.1"/>
    <property type="molecule type" value="Genomic_DNA"/>
</dbReference>
<name>A0ABW3T2E2_9CAUL</name>
<dbReference type="InterPro" id="IPR023408">
    <property type="entry name" value="MscS_beta-dom_sf"/>
</dbReference>
<organism evidence="12 13">
    <name type="scientific">Phenylobacterium conjunctum</name>
    <dbReference type="NCBI Taxonomy" id="1298959"/>
    <lineage>
        <taxon>Bacteria</taxon>
        <taxon>Pseudomonadati</taxon>
        <taxon>Pseudomonadota</taxon>
        <taxon>Alphaproteobacteria</taxon>
        <taxon>Caulobacterales</taxon>
        <taxon>Caulobacteraceae</taxon>
        <taxon>Phenylobacterium</taxon>
    </lineage>
</organism>
<evidence type="ECO:0000256" key="2">
    <source>
        <dbReference type="ARBA" id="ARBA00008017"/>
    </source>
</evidence>
<evidence type="ECO:0000259" key="10">
    <source>
        <dbReference type="Pfam" id="PF21082"/>
    </source>
</evidence>
<feature type="transmembrane region" description="Helical" evidence="8">
    <location>
        <begin position="96"/>
        <end position="116"/>
    </location>
</feature>
<feature type="domain" description="Mechanosensitive ion channel transmembrane helices 2/3" evidence="11">
    <location>
        <begin position="184"/>
        <end position="220"/>
    </location>
</feature>
<dbReference type="InterPro" id="IPR010920">
    <property type="entry name" value="LSM_dom_sf"/>
</dbReference>
<dbReference type="SUPFAM" id="SSF82861">
    <property type="entry name" value="Mechanosensitive channel protein MscS (YggB), transmembrane region"/>
    <property type="match status" value="1"/>
</dbReference>
<dbReference type="Pfam" id="PF21088">
    <property type="entry name" value="MS_channel_1st"/>
    <property type="match status" value="1"/>
</dbReference>
<dbReference type="InterPro" id="IPR045276">
    <property type="entry name" value="YbiO_bact"/>
</dbReference>
<keyword evidence="3" id="KW-1003">Cell membrane</keyword>
<evidence type="ECO:0000256" key="3">
    <source>
        <dbReference type="ARBA" id="ARBA00022475"/>
    </source>
</evidence>
<evidence type="ECO:0000256" key="8">
    <source>
        <dbReference type="SAM" id="Phobius"/>
    </source>
</evidence>
<dbReference type="InterPro" id="IPR049278">
    <property type="entry name" value="MS_channel_C"/>
</dbReference>
<dbReference type="Proteomes" id="UP001597216">
    <property type="component" value="Unassembled WGS sequence"/>
</dbReference>
<keyword evidence="13" id="KW-1185">Reference proteome</keyword>
<proteinExistence type="inferred from homology"/>
<feature type="transmembrane region" description="Helical" evidence="8">
    <location>
        <begin position="201"/>
        <end position="223"/>
    </location>
</feature>
<dbReference type="InterPro" id="IPR006685">
    <property type="entry name" value="MscS_channel_2nd"/>
</dbReference>
<keyword evidence="4 8" id="KW-0812">Transmembrane</keyword>
<evidence type="ECO:0000256" key="1">
    <source>
        <dbReference type="ARBA" id="ARBA00004651"/>
    </source>
</evidence>
<evidence type="ECO:0000256" key="7">
    <source>
        <dbReference type="SAM" id="MobiDB-lite"/>
    </source>
</evidence>
<dbReference type="Gene3D" id="3.30.70.100">
    <property type="match status" value="1"/>
</dbReference>
<evidence type="ECO:0000256" key="6">
    <source>
        <dbReference type="ARBA" id="ARBA00023136"/>
    </source>
</evidence>
<feature type="domain" description="Mechanosensitive ion channel MscS" evidence="9">
    <location>
        <begin position="221"/>
        <end position="278"/>
    </location>
</feature>
<dbReference type="PANTHER" id="PTHR30460:SF0">
    <property type="entry name" value="MODERATE CONDUCTANCE MECHANOSENSITIVE CHANNEL YBIO"/>
    <property type="match status" value="1"/>
</dbReference>
<dbReference type="RefSeq" id="WP_377353654.1">
    <property type="nucleotide sequence ID" value="NZ_JBHTLQ010000022.1"/>
</dbReference>
<keyword evidence="5 8" id="KW-1133">Transmembrane helix</keyword>
<evidence type="ECO:0000259" key="11">
    <source>
        <dbReference type="Pfam" id="PF21088"/>
    </source>
</evidence>
<dbReference type="Pfam" id="PF00924">
    <property type="entry name" value="MS_channel_2nd"/>
    <property type="match status" value="1"/>
</dbReference>
<reference evidence="13" key="1">
    <citation type="journal article" date="2019" name="Int. J. Syst. Evol. Microbiol.">
        <title>The Global Catalogue of Microorganisms (GCM) 10K type strain sequencing project: providing services to taxonomists for standard genome sequencing and annotation.</title>
        <authorList>
            <consortium name="The Broad Institute Genomics Platform"/>
            <consortium name="The Broad Institute Genome Sequencing Center for Infectious Disease"/>
            <person name="Wu L."/>
            <person name="Ma J."/>
        </authorList>
    </citation>
    <scope>NUCLEOTIDE SEQUENCE [LARGE SCALE GENOMIC DNA]</scope>
    <source>
        <strain evidence="13">CCUG 55074</strain>
    </source>
</reference>
<comment type="subcellular location">
    <subcellularLocation>
        <location evidence="1">Cell membrane</location>
        <topology evidence="1">Multi-pass membrane protein</topology>
    </subcellularLocation>
</comment>
<evidence type="ECO:0000259" key="9">
    <source>
        <dbReference type="Pfam" id="PF00924"/>
    </source>
</evidence>
<comment type="similarity">
    <text evidence="2">Belongs to the MscS (TC 1.A.23) family.</text>
</comment>